<feature type="transmembrane region" description="Helical" evidence="1">
    <location>
        <begin position="20"/>
        <end position="38"/>
    </location>
</feature>
<evidence type="ECO:0000313" key="3">
    <source>
        <dbReference type="Proteomes" id="UP000283616"/>
    </source>
</evidence>
<evidence type="ECO:0000313" key="2">
    <source>
        <dbReference type="EMBL" id="RHL57929.1"/>
    </source>
</evidence>
<sequence>MKTNYSRHKSKEQRNHRVKIYLTLLVLCLVSISCIKQVNLYQPEDEEEEKKDPVYVVENVEDLKIESLMLRPNENEFIYGKVIFEPNNDKTVWTATIKNYQANLSQLKVVFKAVADHITVGNVKQVSGETPNDFRKEVVFRLYTVHNEYREFTLSVVNPSDSYSGFPVLALITEDEKAVDSKDNWVPGRMVFDPQQSDYTLQSETMNIKGRGHNSWGQPKKPYNIKLSNKVSFMGMNKHKRWSVLANAGDRTLLRNRVAYHIGRLTKLAWTPDTRYVDVILNGKFVGNYLLTEQIRVDKNRVNITEAEEGMKPEEVGYLLEFDRYVEDNYFYTKRRQLPVNIKDPDEDLLTPAQKEYIANYVDEVEALLYDKDKIDIAYRNMIDIDTFIDWWIVTELTENRDTRLPGSCHMYKDAGGKLCAGPLWDFDLTTFLGNTRSFMHYDYEVDLSAPVDANRSLWYKKLFTDPVFKARAKERWNQYKSSFETISDFIDHEKDVIKTSATRNWELWEIGQGSNKDELLSWEDAVQRLKENYNIRLNWLDKQINQW</sequence>
<accession>A0A415M003</accession>
<dbReference type="Pfam" id="PF08757">
    <property type="entry name" value="CotH"/>
    <property type="match status" value="1"/>
</dbReference>
<dbReference type="EMBL" id="QROV01000015">
    <property type="protein sequence ID" value="RHL57929.1"/>
    <property type="molecule type" value="Genomic_DNA"/>
</dbReference>
<reference evidence="2 3" key="1">
    <citation type="submission" date="2018-08" db="EMBL/GenBank/DDBJ databases">
        <title>A genome reference for cultivated species of the human gut microbiota.</title>
        <authorList>
            <person name="Zou Y."/>
            <person name="Xue W."/>
            <person name="Luo G."/>
        </authorList>
    </citation>
    <scope>NUCLEOTIDE SEQUENCE [LARGE SCALE GENOMIC DNA]</scope>
    <source>
        <strain evidence="2 3">AF37-12</strain>
    </source>
</reference>
<dbReference type="InterPro" id="IPR014867">
    <property type="entry name" value="Spore_coat_CotH_CotH2/3/7"/>
</dbReference>
<organism evidence="2 3">
    <name type="scientific">Bacteroides thetaiotaomicron</name>
    <dbReference type="NCBI Taxonomy" id="818"/>
    <lineage>
        <taxon>Bacteria</taxon>
        <taxon>Pseudomonadati</taxon>
        <taxon>Bacteroidota</taxon>
        <taxon>Bacteroidia</taxon>
        <taxon>Bacteroidales</taxon>
        <taxon>Bacteroidaceae</taxon>
        <taxon>Bacteroides</taxon>
    </lineage>
</organism>
<dbReference type="Proteomes" id="UP000283616">
    <property type="component" value="Unassembled WGS sequence"/>
</dbReference>
<dbReference type="RefSeq" id="WP_118417672.1">
    <property type="nucleotide sequence ID" value="NZ_QROV01000015.1"/>
</dbReference>
<keyword evidence="1" id="KW-0812">Transmembrane</keyword>
<name>A0A415M003_BACT4</name>
<comment type="caution">
    <text evidence="2">The sequence shown here is derived from an EMBL/GenBank/DDBJ whole genome shotgun (WGS) entry which is preliminary data.</text>
</comment>
<evidence type="ECO:0000256" key="1">
    <source>
        <dbReference type="SAM" id="Phobius"/>
    </source>
</evidence>
<evidence type="ECO:0008006" key="4">
    <source>
        <dbReference type="Google" id="ProtNLM"/>
    </source>
</evidence>
<keyword evidence="1" id="KW-1133">Transmembrane helix</keyword>
<keyword evidence="1" id="KW-0472">Membrane</keyword>
<proteinExistence type="predicted"/>
<protein>
    <recommendedName>
        <fullName evidence="4">CotH protein</fullName>
    </recommendedName>
</protein>
<dbReference type="AlphaFoldDB" id="A0A415M003"/>
<dbReference type="PROSITE" id="PS51257">
    <property type="entry name" value="PROKAR_LIPOPROTEIN"/>
    <property type="match status" value="1"/>
</dbReference>
<gene>
    <name evidence="2" type="ORF">DW011_14095</name>
</gene>